<dbReference type="EMBL" id="JAODZU010000004">
    <property type="protein sequence ID" value="MDH0362531.1"/>
    <property type="molecule type" value="Genomic_DNA"/>
</dbReference>
<protein>
    <submittedName>
        <fullName evidence="2">AlpA family phage regulatory protein</fullName>
    </submittedName>
</protein>
<proteinExistence type="predicted"/>
<name>A0AA42HQN2_9BURK</name>
<gene>
    <name evidence="3" type="ORF">N5J23_08145</name>
    <name evidence="2" type="ORF">N7330_05590</name>
</gene>
<evidence type="ECO:0000313" key="3">
    <source>
        <dbReference type="EMBL" id="MDH2005515.1"/>
    </source>
</evidence>
<evidence type="ECO:0000313" key="4">
    <source>
        <dbReference type="Proteomes" id="UP001158297"/>
    </source>
</evidence>
<feature type="region of interest" description="Disordered" evidence="1">
    <location>
        <begin position="79"/>
        <end position="99"/>
    </location>
</feature>
<organism evidence="2 4">
    <name type="scientific">Comamonas aquatica</name>
    <dbReference type="NCBI Taxonomy" id="225991"/>
    <lineage>
        <taxon>Bacteria</taxon>
        <taxon>Pseudomonadati</taxon>
        <taxon>Pseudomonadota</taxon>
        <taxon>Betaproteobacteria</taxon>
        <taxon>Burkholderiales</taxon>
        <taxon>Comamonadaceae</taxon>
        <taxon>Comamonas</taxon>
    </lineage>
</organism>
<dbReference type="Proteomes" id="UP001158297">
    <property type="component" value="Unassembled WGS sequence"/>
</dbReference>
<dbReference type="RefSeq" id="WP_279851373.1">
    <property type="nucleotide sequence ID" value="NZ_JAOCIA010000011.1"/>
</dbReference>
<comment type="caution">
    <text evidence="2">The sequence shown here is derived from an EMBL/GenBank/DDBJ whole genome shotgun (WGS) entry which is preliminary data.</text>
</comment>
<dbReference type="Proteomes" id="UP001161294">
    <property type="component" value="Unassembled WGS sequence"/>
</dbReference>
<dbReference type="AlphaFoldDB" id="A0AA42HQN2"/>
<dbReference type="EMBL" id="JAOCJW010000013">
    <property type="protein sequence ID" value="MDH2005515.1"/>
    <property type="molecule type" value="Genomic_DNA"/>
</dbReference>
<evidence type="ECO:0000313" key="2">
    <source>
        <dbReference type="EMBL" id="MDH0362531.1"/>
    </source>
</evidence>
<accession>A0AA42HQN2</accession>
<sequence length="99" mass="10857">MKQDTTCKQVKPSATDSQAFLPAAFGREAAAFYVGLGLSTFEKSVREKAAPQPRQLAGRRVVWLRHELDAWLLASPVSQQLPPANTGAKKPRQRLNGGR</sequence>
<evidence type="ECO:0000256" key="1">
    <source>
        <dbReference type="SAM" id="MobiDB-lite"/>
    </source>
</evidence>
<reference evidence="2" key="1">
    <citation type="submission" date="2022-09" db="EMBL/GenBank/DDBJ databases">
        <title>Intensive care unit water sources are persistently colonized with multi-drug resistant bacteria and are the site of extensive horizontal gene transfer of antibiotic resistance genes.</title>
        <authorList>
            <person name="Diorio-Toth L."/>
        </authorList>
    </citation>
    <scope>NUCLEOTIDE SEQUENCE</scope>
    <source>
        <strain evidence="3">GD03686</strain>
        <strain evidence="2">GD04130</strain>
    </source>
</reference>